<gene>
    <name evidence="2" type="ORF">SCF082_LOCUS38816</name>
</gene>
<organism evidence="2 3">
    <name type="scientific">Durusdinium trenchii</name>
    <dbReference type="NCBI Taxonomy" id="1381693"/>
    <lineage>
        <taxon>Eukaryota</taxon>
        <taxon>Sar</taxon>
        <taxon>Alveolata</taxon>
        <taxon>Dinophyceae</taxon>
        <taxon>Suessiales</taxon>
        <taxon>Symbiodiniaceae</taxon>
        <taxon>Durusdinium</taxon>
    </lineage>
</organism>
<dbReference type="Proteomes" id="UP001642464">
    <property type="component" value="Unassembled WGS sequence"/>
</dbReference>
<feature type="compositionally biased region" description="Basic residues" evidence="1">
    <location>
        <begin position="219"/>
        <end position="258"/>
    </location>
</feature>
<feature type="compositionally biased region" description="Acidic residues" evidence="1">
    <location>
        <begin position="261"/>
        <end position="282"/>
    </location>
</feature>
<proteinExistence type="predicted"/>
<feature type="region of interest" description="Disordered" evidence="1">
    <location>
        <begin position="144"/>
        <end position="306"/>
    </location>
</feature>
<accession>A0ABP0PZY5</accession>
<keyword evidence="3" id="KW-1185">Reference proteome</keyword>
<protein>
    <submittedName>
        <fullName evidence="2">Uncharacterized protein</fullName>
    </submittedName>
</protein>
<evidence type="ECO:0000313" key="3">
    <source>
        <dbReference type="Proteomes" id="UP001642464"/>
    </source>
</evidence>
<sequence length="781" mass="84993">MADVCSPSDAESDGTSKISDFSIRASLSRSSSLLEEEQTRSLSELQPLPDAMSNEDPSNADAFQHDSQVMIEDSYTQEESQVPLTQAAGGGDGEDSDVEMVVAKSVEPDASAEPDASVPEATSAMAPENINQLTVLLNLVKAKAAQVQKTAEGSSASGQKLDATAAAESGDPKASATGNAAADQVLREQQLALAKAKQRKRKLDEEGDEEEEEEEVPVKKRPAGKAKAKGKAKGKAKAKGRAKKAAKKPKAKASKKKAKEVEEEEEEEEEEPEEEDEEEEEEEKKVEPKPKAKGKKAESEDGSKDPESWWQLCMKQLKEHGGDLNVVNKDLAIEFLKDDKIRYLICSDCSREEVPRLQRFARCFLSSELISSWCGILEDTLHGLELRSFQVLMAGILASLGFHPGLPVQLLDALFQFTLTEADISVESEAELLLEAMWRETPDLGDTWEDAKLRVLSEMRGAALEKGPVAPVHPQRSNSTATTIPATEEELAALGRKARLTFASPEIPADAPPGGKAPRDIPADAPPGNAAAAKGTAGSPATPAPIPAPSHPAEGDGEGSPVILHIATMTRAEKEKVRRLVTPKPTTGNLSVPKDIFELWQTDKGREKLLCMWCKSGGVKAVFIQRVEFLSTTTKSKKIEVKGGFYSEEDMKERIEKIKKWATERKLVRICEYDETVIEYWVNTRTSGVLSREDLQRLSVSRSHEGEGELGGSDMQMFDSTMDAGGFDDLGRPGDVDLEGDTSLQVTKLHIHAMLDHSTNHSCAADLHFTHRSMFTIVVDS</sequence>
<feature type="compositionally biased region" description="Acidic residues" evidence="1">
    <location>
        <begin position="205"/>
        <end position="215"/>
    </location>
</feature>
<reference evidence="2 3" key="1">
    <citation type="submission" date="2024-02" db="EMBL/GenBank/DDBJ databases">
        <authorList>
            <person name="Chen Y."/>
            <person name="Shah S."/>
            <person name="Dougan E. K."/>
            <person name="Thang M."/>
            <person name="Chan C."/>
        </authorList>
    </citation>
    <scope>NUCLEOTIDE SEQUENCE [LARGE SCALE GENOMIC DNA]</scope>
</reference>
<evidence type="ECO:0000256" key="1">
    <source>
        <dbReference type="SAM" id="MobiDB-lite"/>
    </source>
</evidence>
<evidence type="ECO:0000313" key="2">
    <source>
        <dbReference type="EMBL" id="CAK9081581.1"/>
    </source>
</evidence>
<feature type="compositionally biased region" description="Basic and acidic residues" evidence="1">
    <location>
        <begin position="283"/>
        <end position="306"/>
    </location>
</feature>
<feature type="region of interest" description="Disordered" evidence="1">
    <location>
        <begin position="1"/>
        <end position="96"/>
    </location>
</feature>
<comment type="caution">
    <text evidence="2">The sequence shown here is derived from an EMBL/GenBank/DDBJ whole genome shotgun (WGS) entry which is preliminary data.</text>
</comment>
<dbReference type="EMBL" id="CAXAMM010038862">
    <property type="protein sequence ID" value="CAK9081581.1"/>
    <property type="molecule type" value="Genomic_DNA"/>
</dbReference>
<feature type="region of interest" description="Disordered" evidence="1">
    <location>
        <begin position="505"/>
        <end position="559"/>
    </location>
</feature>
<name>A0ABP0PZY5_9DINO</name>
<feature type="compositionally biased region" description="Polar residues" evidence="1">
    <location>
        <begin position="475"/>
        <end position="485"/>
    </location>
</feature>
<feature type="region of interest" description="Disordered" evidence="1">
    <location>
        <begin position="466"/>
        <end position="485"/>
    </location>
</feature>
<feature type="compositionally biased region" description="Low complexity" evidence="1">
    <location>
        <begin position="526"/>
        <end position="541"/>
    </location>
</feature>